<keyword evidence="2" id="KW-1185">Reference proteome</keyword>
<sequence>MTDASQLGLGAVLLQRRNGADFKLVPGRAETGGLVPREERDDCCGRGGPRKCGLAPWSGLPSDWGCPGLPRGRGPVDGRSRDTLGWEAPCVGALKVSGRYDRGCLSAAAAPGAASDGLVRTGAGLDPRGRRRIAPVIPDWAVCCARRRIRTRAHPEGGSADRSVWWGHLPVASRPPARGRSLLPPGCGTAYNKETRRRWAPRGCPLSSPLWVRPPGERTIGAPVPAAREPLDADEGTPYAQGDPGRALIVLCGAGQCGIALRHPPSSTRVGGQVPLFPGAEPPLVDRTNADLRACYTHPFYAQRRKSTKAHQPRFSPRLVSHLWSRWDATGGLSTAHA</sequence>
<evidence type="ECO:0000313" key="1">
    <source>
        <dbReference type="EMBL" id="KAJ1163183.1"/>
    </source>
</evidence>
<reference evidence="1" key="1">
    <citation type="journal article" date="2022" name="bioRxiv">
        <title>Sequencing and chromosome-scale assembly of the giantPleurodeles waltlgenome.</title>
        <authorList>
            <person name="Brown T."/>
            <person name="Elewa A."/>
            <person name="Iarovenko S."/>
            <person name="Subramanian E."/>
            <person name="Araus A.J."/>
            <person name="Petzold A."/>
            <person name="Susuki M."/>
            <person name="Suzuki K.-i.T."/>
            <person name="Hayashi T."/>
            <person name="Toyoda A."/>
            <person name="Oliveira C."/>
            <person name="Osipova E."/>
            <person name="Leigh N.D."/>
            <person name="Simon A."/>
            <person name="Yun M.H."/>
        </authorList>
    </citation>
    <scope>NUCLEOTIDE SEQUENCE</scope>
    <source>
        <strain evidence="1">20211129_DDA</strain>
        <tissue evidence="1">Liver</tissue>
    </source>
</reference>
<accession>A0AAV7SGI4</accession>
<dbReference type="EMBL" id="JANPWB010000008">
    <property type="protein sequence ID" value="KAJ1163183.1"/>
    <property type="molecule type" value="Genomic_DNA"/>
</dbReference>
<name>A0AAV7SGI4_PLEWA</name>
<dbReference type="AlphaFoldDB" id="A0AAV7SGI4"/>
<gene>
    <name evidence="1" type="ORF">NDU88_003646</name>
</gene>
<proteinExistence type="predicted"/>
<comment type="caution">
    <text evidence="1">The sequence shown here is derived from an EMBL/GenBank/DDBJ whole genome shotgun (WGS) entry which is preliminary data.</text>
</comment>
<dbReference type="Proteomes" id="UP001066276">
    <property type="component" value="Chromosome 4_2"/>
</dbReference>
<evidence type="ECO:0000313" key="2">
    <source>
        <dbReference type="Proteomes" id="UP001066276"/>
    </source>
</evidence>
<organism evidence="1 2">
    <name type="scientific">Pleurodeles waltl</name>
    <name type="common">Iberian ribbed newt</name>
    <dbReference type="NCBI Taxonomy" id="8319"/>
    <lineage>
        <taxon>Eukaryota</taxon>
        <taxon>Metazoa</taxon>
        <taxon>Chordata</taxon>
        <taxon>Craniata</taxon>
        <taxon>Vertebrata</taxon>
        <taxon>Euteleostomi</taxon>
        <taxon>Amphibia</taxon>
        <taxon>Batrachia</taxon>
        <taxon>Caudata</taxon>
        <taxon>Salamandroidea</taxon>
        <taxon>Salamandridae</taxon>
        <taxon>Pleurodelinae</taxon>
        <taxon>Pleurodeles</taxon>
    </lineage>
</organism>
<protein>
    <submittedName>
        <fullName evidence="1">Uncharacterized protein</fullName>
    </submittedName>
</protein>